<evidence type="ECO:0008006" key="4">
    <source>
        <dbReference type="Google" id="ProtNLM"/>
    </source>
</evidence>
<proteinExistence type="predicted"/>
<protein>
    <recommendedName>
        <fullName evidence="4">Lipid-binding hydrolase</fullName>
    </recommendedName>
</protein>
<dbReference type="InterPro" id="IPR024404">
    <property type="entry name" value="Lipid-bd_put"/>
</dbReference>
<sequence length="175" mass="19415">MRYIKLNIVAILLCLASAMAVTSCEDEGYDEYDAGATPTAALNGEWWINIADEATGQILIPHALHRTFDANNGKMYISDRFYGDTSPPLTYFGWELIAQVNPDVQNLAFSATDAFNEADESSVTITEGRVFPRGGRSQTGVVTDSIYFKAVFDYDPETVLIFSGHKRTGFIEDEY</sequence>
<feature type="chain" id="PRO_5012174586" description="Lipid-binding hydrolase" evidence="1">
    <location>
        <begin position="21"/>
        <end position="175"/>
    </location>
</feature>
<dbReference type="Proteomes" id="UP000216605">
    <property type="component" value="Unassembled WGS sequence"/>
</dbReference>
<dbReference type="InterPro" id="IPR038668">
    <property type="entry name" value="Lipid-bd_sf"/>
</dbReference>
<evidence type="ECO:0000256" key="1">
    <source>
        <dbReference type="SAM" id="SignalP"/>
    </source>
</evidence>
<gene>
    <name evidence="2" type="ORF">CHU92_06050</name>
</gene>
<keyword evidence="3" id="KW-1185">Reference proteome</keyword>
<keyword evidence="1" id="KW-0732">Signal</keyword>
<dbReference type="RefSeq" id="WP_094413689.1">
    <property type="nucleotide sequence ID" value="NZ_NOXV01000229.1"/>
</dbReference>
<dbReference type="EMBL" id="NOXV01000229">
    <property type="protein sequence ID" value="OYQ38230.1"/>
    <property type="molecule type" value="Genomic_DNA"/>
</dbReference>
<evidence type="ECO:0000313" key="2">
    <source>
        <dbReference type="EMBL" id="OYQ38230.1"/>
    </source>
</evidence>
<evidence type="ECO:0000313" key="3">
    <source>
        <dbReference type="Proteomes" id="UP000216605"/>
    </source>
</evidence>
<dbReference type="Pfam" id="PF12888">
    <property type="entry name" value="Lipid_bd"/>
    <property type="match status" value="1"/>
</dbReference>
<feature type="signal peptide" evidence="1">
    <location>
        <begin position="1"/>
        <end position="20"/>
    </location>
</feature>
<comment type="caution">
    <text evidence="2">The sequence shown here is derived from an EMBL/GenBank/DDBJ whole genome shotgun (WGS) entry which is preliminary data.</text>
</comment>
<accession>A0A255ZC97</accession>
<dbReference type="Gene3D" id="2.40.128.220">
    <property type="match status" value="1"/>
</dbReference>
<dbReference type="OrthoDB" id="851990at2"/>
<organism evidence="2 3">
    <name type="scientific">Flavobacterium cyanobacteriorum</name>
    <dbReference type="NCBI Taxonomy" id="2022802"/>
    <lineage>
        <taxon>Bacteria</taxon>
        <taxon>Pseudomonadati</taxon>
        <taxon>Bacteroidota</taxon>
        <taxon>Flavobacteriia</taxon>
        <taxon>Flavobacteriales</taxon>
        <taxon>Flavobacteriaceae</taxon>
        <taxon>Flavobacterium</taxon>
    </lineage>
</organism>
<dbReference type="AlphaFoldDB" id="A0A255ZC97"/>
<dbReference type="PROSITE" id="PS51257">
    <property type="entry name" value="PROKAR_LIPOPROTEIN"/>
    <property type="match status" value="1"/>
</dbReference>
<reference evidence="2 3" key="1">
    <citation type="submission" date="2017-07" db="EMBL/GenBank/DDBJ databases">
        <title>Flavobacterium cyanobacteriorum sp. nov., isolated from cyanobacterial aggregates in a eutrophic lake.</title>
        <authorList>
            <person name="Cai H."/>
        </authorList>
    </citation>
    <scope>NUCLEOTIDE SEQUENCE [LARGE SCALE GENOMIC DNA]</scope>
    <source>
        <strain evidence="2 3">TH021</strain>
    </source>
</reference>
<name>A0A255ZC97_9FLAO</name>